<dbReference type="eggNOG" id="COG3332">
    <property type="taxonomic scope" value="Bacteria"/>
</dbReference>
<evidence type="ECO:0000313" key="1">
    <source>
        <dbReference type="EMBL" id="AEF03340.1"/>
    </source>
</evidence>
<dbReference type="InterPro" id="IPR008551">
    <property type="entry name" value="TANGO2"/>
</dbReference>
<dbReference type="HOGENOM" id="CLU_047037_1_1_6"/>
<accession>F5Z8E7</accession>
<protein>
    <recommendedName>
        <fullName evidence="3">NRDE family protein</fullName>
    </recommendedName>
</protein>
<dbReference type="EMBL" id="CP002339">
    <property type="protein sequence ID" value="AEF03340.1"/>
    <property type="molecule type" value="Genomic_DNA"/>
</dbReference>
<proteinExistence type="predicted"/>
<keyword evidence="2" id="KW-1185">Reference proteome</keyword>
<dbReference type="PANTHER" id="PTHR17985:SF8">
    <property type="entry name" value="TRANSPORT AND GOLGI ORGANIZATION PROTEIN 2 HOMOLOG"/>
    <property type="match status" value="1"/>
</dbReference>
<dbReference type="AlphaFoldDB" id="F5Z8E7"/>
<gene>
    <name evidence="1" type="ordered locus">ambt_09070</name>
</gene>
<reference evidence="1 2" key="1">
    <citation type="journal article" date="2011" name="J. Bacteriol.">
        <title>Complete genome sequence of the polycyclic aromatic hydrocarbon-degrading bacterium Alteromonas sp. strain SN2.</title>
        <authorList>
            <person name="Jin H.M."/>
            <person name="Jeong H."/>
            <person name="Moon E.J."/>
            <person name="Math R.K."/>
            <person name="Lee K."/>
            <person name="Kim H.J."/>
            <person name="Jeon C.O."/>
            <person name="Oh T.K."/>
            <person name="Kim J.F."/>
        </authorList>
    </citation>
    <scope>NUCLEOTIDE SEQUENCE [LARGE SCALE GENOMIC DNA]</scope>
    <source>
        <strain evidence="2">JCM 17741 / KACC 18427 / KCTC 11700BP / SN2</strain>
    </source>
</reference>
<sequence length="274" mass="30783">MILNAVTVFIIHNSQRVKLYMCILFIAVDQSQEFPLVIAANRDEFHARPTAVSGFWNNHPHVLAGHDLQAHGTWMGVTRNGKVAALTNIRAPETIKTDAISRGGLVADWLIDEAMKQPTYLNVLRANRHKYNGYNLVYGDVKSLAVYNNFEDTHATLTQGVYGLSNANLTTPWPKVTKGIASLTDYVSQNNQLDTEALFAILKDEDKASDHTLPNTGIGYEWEKRLSSIFIQSPEYGTRTSTLLLVNSHQQIHWYERTFNTRGDVVGNQHFIIG</sequence>
<name>F5Z8E7_ALTNA</name>
<dbReference type="KEGG" id="alt:ambt_09070"/>
<evidence type="ECO:0000313" key="2">
    <source>
        <dbReference type="Proteomes" id="UP000000683"/>
    </source>
</evidence>
<dbReference type="Pfam" id="PF05742">
    <property type="entry name" value="TANGO2"/>
    <property type="match status" value="1"/>
</dbReference>
<dbReference type="PANTHER" id="PTHR17985">
    <property type="entry name" value="SER/THR-RICH PROTEIN T10 IN DGCR REGION"/>
    <property type="match status" value="1"/>
</dbReference>
<organism evidence="1 2">
    <name type="scientific">Alteromonas naphthalenivorans</name>
    <dbReference type="NCBI Taxonomy" id="715451"/>
    <lineage>
        <taxon>Bacteria</taxon>
        <taxon>Pseudomonadati</taxon>
        <taxon>Pseudomonadota</taxon>
        <taxon>Gammaproteobacteria</taxon>
        <taxon>Alteromonadales</taxon>
        <taxon>Alteromonadaceae</taxon>
        <taxon>Alteromonas/Salinimonas group</taxon>
        <taxon>Alteromonas</taxon>
    </lineage>
</organism>
<dbReference type="Proteomes" id="UP000000683">
    <property type="component" value="Chromosome"/>
</dbReference>
<evidence type="ECO:0008006" key="3">
    <source>
        <dbReference type="Google" id="ProtNLM"/>
    </source>
</evidence>